<dbReference type="InParanoid" id="A0A2P5C8D7"/>
<name>A0A2P5C8D7_TREOI</name>
<dbReference type="EMBL" id="JXTC01000398">
    <property type="protein sequence ID" value="PON57297.1"/>
    <property type="molecule type" value="Genomic_DNA"/>
</dbReference>
<protein>
    <submittedName>
        <fullName evidence="2">Protein kinase-like domain containing protein</fullName>
    </submittedName>
</protein>
<keyword evidence="1" id="KW-0732">Signal</keyword>
<keyword evidence="2" id="KW-0808">Transferase</keyword>
<evidence type="ECO:0000313" key="3">
    <source>
        <dbReference type="Proteomes" id="UP000237000"/>
    </source>
</evidence>
<dbReference type="Gene3D" id="1.10.510.10">
    <property type="entry name" value="Transferase(Phosphotransferase) domain 1"/>
    <property type="match status" value="1"/>
</dbReference>
<reference evidence="3" key="1">
    <citation type="submission" date="2016-06" db="EMBL/GenBank/DDBJ databases">
        <title>Parallel loss of symbiosis genes in relatives of nitrogen-fixing non-legume Parasponia.</title>
        <authorList>
            <person name="Van Velzen R."/>
            <person name="Holmer R."/>
            <person name="Bu F."/>
            <person name="Rutten L."/>
            <person name="Van Zeijl A."/>
            <person name="Liu W."/>
            <person name="Santuari L."/>
            <person name="Cao Q."/>
            <person name="Sharma T."/>
            <person name="Shen D."/>
            <person name="Roswanjaya Y."/>
            <person name="Wardhani T."/>
            <person name="Kalhor M.S."/>
            <person name="Jansen J."/>
            <person name="Van den Hoogen J."/>
            <person name="Gungor B."/>
            <person name="Hartog M."/>
            <person name="Hontelez J."/>
            <person name="Verver J."/>
            <person name="Yang W.-C."/>
            <person name="Schijlen E."/>
            <person name="Repin R."/>
            <person name="Schilthuizen M."/>
            <person name="Schranz E."/>
            <person name="Heidstra R."/>
            <person name="Miyata K."/>
            <person name="Fedorova E."/>
            <person name="Kohlen W."/>
            <person name="Bisseling T."/>
            <person name="Smit S."/>
            <person name="Geurts R."/>
        </authorList>
    </citation>
    <scope>NUCLEOTIDE SEQUENCE [LARGE SCALE GENOMIC DNA]</scope>
    <source>
        <strain evidence="3">cv. RG33-2</strain>
    </source>
</reference>
<sequence>MSIITKHYDVYGFGVVLLVLLTGQEAFDANRPDEREDIRSYVEDLVQKERFNEIVDPKIVEEEGEI</sequence>
<keyword evidence="2" id="KW-0418">Kinase</keyword>
<proteinExistence type="predicted"/>
<dbReference type="GO" id="GO:0016301">
    <property type="term" value="F:kinase activity"/>
    <property type="evidence" value="ECO:0007669"/>
    <property type="project" value="UniProtKB-KW"/>
</dbReference>
<comment type="caution">
    <text evidence="2">The sequence shown here is derived from an EMBL/GenBank/DDBJ whole genome shotgun (WGS) entry which is preliminary data.</text>
</comment>
<dbReference type="STRING" id="63057.A0A2P5C8D7"/>
<keyword evidence="3" id="KW-1185">Reference proteome</keyword>
<accession>A0A2P5C8D7</accession>
<evidence type="ECO:0000313" key="2">
    <source>
        <dbReference type="EMBL" id="PON57297.1"/>
    </source>
</evidence>
<feature type="signal peptide" evidence="1">
    <location>
        <begin position="1"/>
        <end position="26"/>
    </location>
</feature>
<gene>
    <name evidence="2" type="ORF">TorRG33x02_293960</name>
</gene>
<organism evidence="2 3">
    <name type="scientific">Trema orientale</name>
    <name type="common">Charcoal tree</name>
    <name type="synonym">Celtis orientalis</name>
    <dbReference type="NCBI Taxonomy" id="63057"/>
    <lineage>
        <taxon>Eukaryota</taxon>
        <taxon>Viridiplantae</taxon>
        <taxon>Streptophyta</taxon>
        <taxon>Embryophyta</taxon>
        <taxon>Tracheophyta</taxon>
        <taxon>Spermatophyta</taxon>
        <taxon>Magnoliopsida</taxon>
        <taxon>eudicotyledons</taxon>
        <taxon>Gunneridae</taxon>
        <taxon>Pentapetalae</taxon>
        <taxon>rosids</taxon>
        <taxon>fabids</taxon>
        <taxon>Rosales</taxon>
        <taxon>Cannabaceae</taxon>
        <taxon>Trema</taxon>
    </lineage>
</organism>
<dbReference type="Proteomes" id="UP000237000">
    <property type="component" value="Unassembled WGS sequence"/>
</dbReference>
<feature type="chain" id="PRO_5015123912" evidence="1">
    <location>
        <begin position="27"/>
        <end position="66"/>
    </location>
</feature>
<dbReference type="AlphaFoldDB" id="A0A2P5C8D7"/>
<dbReference type="InterPro" id="IPR011009">
    <property type="entry name" value="Kinase-like_dom_sf"/>
</dbReference>
<evidence type="ECO:0000256" key="1">
    <source>
        <dbReference type="SAM" id="SignalP"/>
    </source>
</evidence>
<dbReference type="SUPFAM" id="SSF56112">
    <property type="entry name" value="Protein kinase-like (PK-like)"/>
    <property type="match status" value="1"/>
</dbReference>